<evidence type="ECO:0000313" key="2">
    <source>
        <dbReference type="EMBL" id="AMY08067.1"/>
    </source>
</evidence>
<dbReference type="SUPFAM" id="SSF52402">
    <property type="entry name" value="Adenine nucleotide alpha hydrolases-like"/>
    <property type="match status" value="1"/>
</dbReference>
<protein>
    <submittedName>
        <fullName evidence="2">ATP-utilizing enzymes of the PP-loop superfamily protein</fullName>
    </submittedName>
</protein>
<organism evidence="2 3">
    <name type="scientific">Luteitalea pratensis</name>
    <dbReference type="NCBI Taxonomy" id="1855912"/>
    <lineage>
        <taxon>Bacteria</taxon>
        <taxon>Pseudomonadati</taxon>
        <taxon>Acidobacteriota</taxon>
        <taxon>Vicinamibacteria</taxon>
        <taxon>Vicinamibacterales</taxon>
        <taxon>Vicinamibacteraceae</taxon>
        <taxon>Luteitalea</taxon>
    </lineage>
</organism>
<dbReference type="InterPro" id="IPR052188">
    <property type="entry name" value="Ni-pincer_cofactor_biosynth"/>
</dbReference>
<dbReference type="InterPro" id="IPR014729">
    <property type="entry name" value="Rossmann-like_a/b/a_fold"/>
</dbReference>
<keyword evidence="3" id="KW-1185">Reference proteome</keyword>
<sequence>MDAGSSARVEEARVQTVSTDVDVKFRRLLDRLAPLVRDGLIVAFSGGVDSAFLLWAADRARQAHGGRVLALTAVSASMATVERDDARDFAMRLGVEHLWQESLEVSNPAYVANDGSRCYHCKSELFRIGGNVARERGYGALAYGYNFSDRGDTRPGHRAALENDVVSPLADAELTKDDIRVLLRAHGLPLADKPASPCLSSRLMTGVAVTPGKLADVEALEALLRTGGLRVFRVRLHEAGAQRFLRLEVAPDELSRALELREDLVREGIARGYRWVTLDLAGYRMGGGT</sequence>
<dbReference type="Proteomes" id="UP000076079">
    <property type="component" value="Chromosome"/>
</dbReference>
<dbReference type="STRING" id="1855912.LuPra_01255"/>
<dbReference type="PANTHER" id="PTHR43169">
    <property type="entry name" value="EXSB FAMILY PROTEIN"/>
    <property type="match status" value="1"/>
</dbReference>
<dbReference type="InterPro" id="IPR005232">
    <property type="entry name" value="LarE"/>
</dbReference>
<accession>A0A143PHN7</accession>
<name>A0A143PHN7_LUTPR</name>
<dbReference type="PATRIC" id="fig|1813736.3.peg.1301"/>
<reference evidence="3" key="2">
    <citation type="submission" date="2016-04" db="EMBL/GenBank/DDBJ databases">
        <title>First Complete Genome Sequence of a Subdivision 6 Acidobacterium.</title>
        <authorList>
            <person name="Huang S."/>
            <person name="Vieira S."/>
            <person name="Bunk B."/>
            <person name="Riedel T."/>
            <person name="Sproeer C."/>
            <person name="Overmann J."/>
        </authorList>
    </citation>
    <scope>NUCLEOTIDE SEQUENCE [LARGE SCALE GENOMIC DNA]</scope>
    <source>
        <strain evidence="3">DSM 100886 HEG_-6_39</strain>
    </source>
</reference>
<dbReference type="Gene3D" id="3.40.50.620">
    <property type="entry name" value="HUPs"/>
    <property type="match status" value="1"/>
</dbReference>
<dbReference type="OrthoDB" id="9776919at2"/>
<dbReference type="CDD" id="cd01990">
    <property type="entry name" value="LarE-like"/>
    <property type="match status" value="1"/>
</dbReference>
<dbReference type="PANTHER" id="PTHR43169:SF2">
    <property type="entry name" value="NAD_GMP SYNTHASE DOMAIN-CONTAINING PROTEIN"/>
    <property type="match status" value="1"/>
</dbReference>
<dbReference type="AlphaFoldDB" id="A0A143PHN7"/>
<gene>
    <name evidence="2" type="ORF">LuPra_01255</name>
</gene>
<evidence type="ECO:0000313" key="3">
    <source>
        <dbReference type="Proteomes" id="UP000076079"/>
    </source>
</evidence>
<dbReference type="RefSeq" id="WP_110169935.1">
    <property type="nucleotide sequence ID" value="NZ_CP015136.1"/>
</dbReference>
<feature type="active site" description="Nucleophile and sulfur donor" evidence="1">
    <location>
        <position position="198"/>
    </location>
</feature>
<dbReference type="GO" id="GO:0016783">
    <property type="term" value="F:sulfurtransferase activity"/>
    <property type="evidence" value="ECO:0007669"/>
    <property type="project" value="InterPro"/>
</dbReference>
<evidence type="ECO:0000256" key="1">
    <source>
        <dbReference type="PIRSR" id="PIRSR006661-1"/>
    </source>
</evidence>
<dbReference type="EMBL" id="CP015136">
    <property type="protein sequence ID" value="AMY08067.1"/>
    <property type="molecule type" value="Genomic_DNA"/>
</dbReference>
<proteinExistence type="predicted"/>
<dbReference type="NCBIfam" id="TIGR00268">
    <property type="entry name" value="ATP-dependent sacrificial sulfur transferase LarE"/>
    <property type="match status" value="1"/>
</dbReference>
<reference evidence="2 3" key="1">
    <citation type="journal article" date="2016" name="Genome Announc.">
        <title>First Complete Genome Sequence of a Subdivision 6 Acidobacterium Strain.</title>
        <authorList>
            <person name="Huang S."/>
            <person name="Vieira S."/>
            <person name="Bunk B."/>
            <person name="Riedel T."/>
            <person name="Sproer C."/>
            <person name="Overmann J."/>
        </authorList>
    </citation>
    <scope>NUCLEOTIDE SEQUENCE [LARGE SCALE GENOMIC DNA]</scope>
    <source>
        <strain evidence="3">DSM 100886 HEG_-6_39</strain>
    </source>
</reference>
<dbReference type="PIRSF" id="PIRSF006661">
    <property type="entry name" value="PP-lp_UCP006661"/>
    <property type="match status" value="1"/>
</dbReference>
<dbReference type="KEGG" id="abac:LuPra_01255"/>